<keyword evidence="3" id="KW-1185">Reference proteome</keyword>
<dbReference type="RefSeq" id="XP_027337626.1">
    <property type="nucleotide sequence ID" value="XM_027481825.1"/>
</dbReference>
<dbReference type="AlphaFoldDB" id="A0A8B8K1U9"/>
<dbReference type="InterPro" id="IPR041188">
    <property type="entry name" value="HTH_ABP1_N"/>
</dbReference>
<keyword evidence="1" id="KW-0238">DNA-binding</keyword>
<dbReference type="InterPro" id="IPR050863">
    <property type="entry name" value="CenT-Element_Derived"/>
</dbReference>
<name>A0A8B8K1U9_ABRPR</name>
<feature type="domain" description="HTH CENPB-type" evidence="2">
    <location>
        <begin position="74"/>
        <end position="147"/>
    </location>
</feature>
<sequence>MASHLKGVAKSTMSDQIRKELCEYKRDNPASTQKDLQRWLKGKFQLKVSQETISNTLKRSDDYLSAKIEKGRAEIKRHKLAKYPDMEKVVYEWFLQHQERVNITGELILQKARDTMKLVYPHDDSDFNFSIRWLGKFKHRHGIKSFLRFGESGSVDIQDMEQKLVSIREKIDQFPMKDVFNIDETGLFYRLQANHSLATKQLEGRKQDKERLTPRCFKNVNMNSLNCQYRANKKTWMTSVLFDEYVRSFDQIMHGRRVLLVVDNCPALPRNIEGLRNVELFFLPPNMTSKIQPCDAGIIRAFKMHYRRRFYRKILESYEVGQSDPGKTNVLDAINLAIPTWTIDVRKETIVNCFRYCKIRSDSDVARNLDESTFDEETQDLETMINQCGYRNKMDIDNLINYPGENEACSEVQSLEDIMGTIIENNAEDDDEDDTVSLEPVTQKEALMASNTLHNFMIQYKNTTPELLDAIRKVRDEL</sequence>
<protein>
    <submittedName>
        <fullName evidence="4">CENP-B homolog protein 2-like</fullName>
    </submittedName>
</protein>
<reference evidence="3" key="1">
    <citation type="journal article" date="2019" name="Toxins">
        <title>Detection of Abrin-Like and Prepropulchellin-Like Toxin Genes and Transcripts Using Whole Genome Sequencing and Full-Length Transcript Sequencing of Abrus precatorius.</title>
        <authorList>
            <person name="Hovde B.T."/>
            <person name="Daligault H.E."/>
            <person name="Hanschen E.R."/>
            <person name="Kunde Y.A."/>
            <person name="Johnson M.B."/>
            <person name="Starkenburg S.R."/>
            <person name="Johnson S.L."/>
        </authorList>
    </citation>
    <scope>NUCLEOTIDE SEQUENCE [LARGE SCALE GENOMIC DNA]</scope>
</reference>
<dbReference type="Pfam" id="PF03184">
    <property type="entry name" value="DDE_1"/>
    <property type="match status" value="1"/>
</dbReference>
<gene>
    <name evidence="4" type="primary">LOC113851361</name>
</gene>
<dbReference type="PROSITE" id="PS51253">
    <property type="entry name" value="HTH_CENPB"/>
    <property type="match status" value="1"/>
</dbReference>
<dbReference type="KEGG" id="aprc:113851361"/>
<dbReference type="Pfam" id="PF18107">
    <property type="entry name" value="HTH_ABP1_N"/>
    <property type="match status" value="1"/>
</dbReference>
<dbReference type="PANTHER" id="PTHR19303">
    <property type="entry name" value="TRANSPOSON"/>
    <property type="match status" value="1"/>
</dbReference>
<dbReference type="GO" id="GO:0003677">
    <property type="term" value="F:DNA binding"/>
    <property type="evidence" value="ECO:0007669"/>
    <property type="project" value="UniProtKB-KW"/>
</dbReference>
<dbReference type="PANTHER" id="PTHR19303:SF73">
    <property type="entry name" value="PROTEIN PDC2"/>
    <property type="match status" value="1"/>
</dbReference>
<dbReference type="Pfam" id="PF03221">
    <property type="entry name" value="HTH_Tnp_Tc5"/>
    <property type="match status" value="1"/>
</dbReference>
<dbReference type="InterPro" id="IPR006600">
    <property type="entry name" value="HTH_CenpB_DNA-bd_dom"/>
</dbReference>
<evidence type="ECO:0000256" key="1">
    <source>
        <dbReference type="ARBA" id="ARBA00023125"/>
    </source>
</evidence>
<dbReference type="InterPro" id="IPR004875">
    <property type="entry name" value="DDE_SF_endonuclease_dom"/>
</dbReference>
<dbReference type="Gene3D" id="1.10.10.60">
    <property type="entry name" value="Homeodomain-like"/>
    <property type="match status" value="2"/>
</dbReference>
<dbReference type="OrthoDB" id="999201at2759"/>
<dbReference type="GO" id="GO:0005634">
    <property type="term" value="C:nucleus"/>
    <property type="evidence" value="ECO:0007669"/>
    <property type="project" value="TreeGrafter"/>
</dbReference>
<proteinExistence type="predicted"/>
<accession>A0A8B8K1U9</accession>
<evidence type="ECO:0000313" key="4">
    <source>
        <dbReference type="RefSeq" id="XP_027337626.1"/>
    </source>
</evidence>
<dbReference type="Proteomes" id="UP000694853">
    <property type="component" value="Unplaced"/>
</dbReference>
<dbReference type="GeneID" id="113851361"/>
<evidence type="ECO:0000313" key="3">
    <source>
        <dbReference type="Proteomes" id="UP000694853"/>
    </source>
</evidence>
<reference evidence="4" key="2">
    <citation type="submission" date="2025-08" db="UniProtKB">
        <authorList>
            <consortium name="RefSeq"/>
        </authorList>
    </citation>
    <scope>IDENTIFICATION</scope>
    <source>
        <tissue evidence="4">Young leaves</tissue>
    </source>
</reference>
<dbReference type="InterPro" id="IPR009057">
    <property type="entry name" value="Homeodomain-like_sf"/>
</dbReference>
<evidence type="ECO:0000259" key="2">
    <source>
        <dbReference type="PROSITE" id="PS51253"/>
    </source>
</evidence>
<dbReference type="SMART" id="SM00674">
    <property type="entry name" value="CENPB"/>
    <property type="match status" value="1"/>
</dbReference>
<dbReference type="SUPFAM" id="SSF46689">
    <property type="entry name" value="Homeodomain-like"/>
    <property type="match status" value="1"/>
</dbReference>
<organism evidence="3 4">
    <name type="scientific">Abrus precatorius</name>
    <name type="common">Indian licorice</name>
    <name type="synonym">Glycine abrus</name>
    <dbReference type="NCBI Taxonomy" id="3816"/>
    <lineage>
        <taxon>Eukaryota</taxon>
        <taxon>Viridiplantae</taxon>
        <taxon>Streptophyta</taxon>
        <taxon>Embryophyta</taxon>
        <taxon>Tracheophyta</taxon>
        <taxon>Spermatophyta</taxon>
        <taxon>Magnoliopsida</taxon>
        <taxon>eudicotyledons</taxon>
        <taxon>Gunneridae</taxon>
        <taxon>Pentapetalae</taxon>
        <taxon>rosids</taxon>
        <taxon>fabids</taxon>
        <taxon>Fabales</taxon>
        <taxon>Fabaceae</taxon>
        <taxon>Papilionoideae</taxon>
        <taxon>50 kb inversion clade</taxon>
        <taxon>NPAAA clade</taxon>
        <taxon>indigoferoid/millettioid clade</taxon>
        <taxon>Abreae</taxon>
        <taxon>Abrus</taxon>
    </lineage>
</organism>